<dbReference type="GO" id="GO:0008610">
    <property type="term" value="P:lipid biosynthetic process"/>
    <property type="evidence" value="ECO:0007669"/>
    <property type="project" value="UniProtKB-ARBA"/>
</dbReference>
<dbReference type="Pfam" id="PF00668">
    <property type="entry name" value="Condensation"/>
    <property type="match status" value="2"/>
</dbReference>
<dbReference type="InterPro" id="IPR000873">
    <property type="entry name" value="AMP-dep_synth/lig_dom"/>
</dbReference>
<keyword evidence="5" id="KW-0045">Antibiotic biosynthesis</keyword>
<evidence type="ECO:0000256" key="4">
    <source>
        <dbReference type="ARBA" id="ARBA00022598"/>
    </source>
</evidence>
<evidence type="ECO:0000256" key="5">
    <source>
        <dbReference type="ARBA" id="ARBA00023194"/>
    </source>
</evidence>
<dbReference type="NCBIfam" id="TIGR01733">
    <property type="entry name" value="AA-adenyl-dom"/>
    <property type="match status" value="2"/>
</dbReference>
<dbReference type="Gene3D" id="1.10.1200.10">
    <property type="entry name" value="ACP-like"/>
    <property type="match status" value="2"/>
</dbReference>
<dbReference type="PANTHER" id="PTHR45527">
    <property type="entry name" value="NONRIBOSOMAL PEPTIDE SYNTHETASE"/>
    <property type="match status" value="1"/>
</dbReference>
<evidence type="ECO:0000313" key="8">
    <source>
        <dbReference type="Proteomes" id="UP000623172"/>
    </source>
</evidence>
<gene>
    <name evidence="7" type="ORF">H8696_09735</name>
</gene>
<dbReference type="GO" id="GO:0017000">
    <property type="term" value="P:antibiotic biosynthetic process"/>
    <property type="evidence" value="ECO:0007669"/>
    <property type="project" value="UniProtKB-KW"/>
</dbReference>
<evidence type="ECO:0000313" key="7">
    <source>
        <dbReference type="EMBL" id="MBC8532128.1"/>
    </source>
</evidence>
<keyword evidence="8" id="KW-1185">Reference proteome</keyword>
<dbReference type="Gene3D" id="3.40.50.12780">
    <property type="entry name" value="N-terminal domain of ligase-like"/>
    <property type="match status" value="1"/>
</dbReference>
<proteinExistence type="predicted"/>
<dbReference type="Pfam" id="PF00501">
    <property type="entry name" value="AMP-binding"/>
    <property type="match status" value="2"/>
</dbReference>
<dbReference type="GO" id="GO:0043041">
    <property type="term" value="P:amino acid activation for nonribosomal peptide biosynthetic process"/>
    <property type="evidence" value="ECO:0007669"/>
    <property type="project" value="TreeGrafter"/>
</dbReference>
<dbReference type="Gene3D" id="3.30.559.10">
    <property type="entry name" value="Chloramphenicol acetyltransferase-like domain"/>
    <property type="match status" value="2"/>
</dbReference>
<dbReference type="InterPro" id="IPR036291">
    <property type="entry name" value="NAD(P)-bd_dom_sf"/>
</dbReference>
<dbReference type="PROSITE" id="PS00012">
    <property type="entry name" value="PHOSPHOPANTETHEINE"/>
    <property type="match status" value="1"/>
</dbReference>
<keyword evidence="2" id="KW-0596">Phosphopantetheine</keyword>
<dbReference type="Pfam" id="PF00550">
    <property type="entry name" value="PP-binding"/>
    <property type="match status" value="2"/>
</dbReference>
<dbReference type="Gene3D" id="3.40.50.980">
    <property type="match status" value="2"/>
</dbReference>
<protein>
    <submittedName>
        <fullName evidence="7">Amino acid adenylation domain-containing protein</fullName>
    </submittedName>
</protein>
<dbReference type="InterPro" id="IPR036736">
    <property type="entry name" value="ACP-like_sf"/>
</dbReference>
<organism evidence="7 8">
    <name type="scientific">Gehongia tenuis</name>
    <dbReference type="NCBI Taxonomy" id="2763655"/>
    <lineage>
        <taxon>Bacteria</taxon>
        <taxon>Bacillati</taxon>
        <taxon>Bacillota</taxon>
        <taxon>Clostridia</taxon>
        <taxon>Christensenellales</taxon>
        <taxon>Christensenellaceae</taxon>
        <taxon>Gehongia</taxon>
    </lineage>
</organism>
<dbReference type="CDD" id="cd19531">
    <property type="entry name" value="LCL_NRPS-like"/>
    <property type="match status" value="1"/>
</dbReference>
<evidence type="ECO:0000259" key="6">
    <source>
        <dbReference type="PROSITE" id="PS50075"/>
    </source>
</evidence>
<dbReference type="CDD" id="cd05930">
    <property type="entry name" value="A_NRPS"/>
    <property type="match status" value="2"/>
</dbReference>
<dbReference type="GO" id="GO:0031177">
    <property type="term" value="F:phosphopantetheine binding"/>
    <property type="evidence" value="ECO:0007669"/>
    <property type="project" value="TreeGrafter"/>
</dbReference>
<dbReference type="InterPro" id="IPR009081">
    <property type="entry name" value="PP-bd_ACP"/>
</dbReference>
<keyword evidence="3" id="KW-0597">Phosphoprotein</keyword>
<feature type="domain" description="Carrier" evidence="6">
    <location>
        <begin position="1955"/>
        <end position="2028"/>
    </location>
</feature>
<feature type="domain" description="Carrier" evidence="6">
    <location>
        <begin position="947"/>
        <end position="1022"/>
    </location>
</feature>
<dbReference type="Pfam" id="PF13193">
    <property type="entry name" value="AMP-binding_C"/>
    <property type="match status" value="1"/>
</dbReference>
<dbReference type="SUPFAM" id="SSF52777">
    <property type="entry name" value="CoA-dependent acyltransferases"/>
    <property type="match status" value="4"/>
</dbReference>
<dbReference type="InterPro" id="IPR001242">
    <property type="entry name" value="Condensation_dom"/>
</dbReference>
<reference evidence="7" key="1">
    <citation type="submission" date="2020-08" db="EMBL/GenBank/DDBJ databases">
        <title>Genome public.</title>
        <authorList>
            <person name="Liu C."/>
            <person name="Sun Q."/>
        </authorList>
    </citation>
    <scope>NUCLEOTIDE SEQUENCE</scope>
    <source>
        <strain evidence="7">NSJ-53</strain>
    </source>
</reference>
<dbReference type="PROSITE" id="PS50075">
    <property type="entry name" value="CARRIER"/>
    <property type="match status" value="2"/>
</dbReference>
<dbReference type="PROSITE" id="PS00455">
    <property type="entry name" value="AMP_BINDING"/>
    <property type="match status" value="2"/>
</dbReference>
<accession>A0A926HQE2</accession>
<comment type="cofactor">
    <cofactor evidence="1">
        <name>pantetheine 4'-phosphate</name>
        <dbReference type="ChEBI" id="CHEBI:47942"/>
    </cofactor>
</comment>
<sequence length="2433" mass="268850">MNTMGRMEDAYLLSQNQSNIWNLEKSFPATSINNICETIRIKGRFDIFCIQQTLNLILEADETLRTRIRVVEGTPLQYVVPFENSTFPVYDFSMASESGFHHWEQAVTREVMGLVDAPLFHFYIFRLGESEGGILLKTHHLISDGWSQMLISNRIAKVYLELLAGKKPQLEGTPSYRLHLEKERAYMDSSAYGRDLKFWSGKVAGPVEPAALKECRSAHISPVGQRKSYELPEVLNLAIYGFCEKFRVSPFAVFYMALAIYLKRMGGGDAFSIGVPIFNRADRTDRETTGMFVSTLPFFGELKESWSLVEFNDHLAEAWFELLRHQRFPFEEIGRLAREHHPAMDRLFHIVLSYQNGTVITGADASVSFSGQWHYSGYQAEQLCIHLSNMEDIRHYSVSYDYLAQFFTDPEIESLHQYLVNILFQALSHPEEPIQNLSVVGIEEQETVLFRFNRTNRPLKEDTVYGRLAGVAGEFPSRAAVIERGVRHTYRAFLEDARRIGGAILAMTPEPDQPVALFLPRSYALLKAMAGAAAAGRPWVIVPPELPEGRIHEILQSSGAVMVGEGERDERLPSGPYLDLTKAGACSPYACPASPKDLAYIVYTSGSTGKPKGVEIEHRNLINFAAAMRPLYGHGAVLSLCNIGFDVFILESMVSLLNGQTIVLPEKEDEHRPAGLARLIRDYGVGFLALTPSRLAAYMKHPDFLKALQRIESIVCGGESLTGSLLQELQNVTSARIYNQYGPSEATIGVSYKRMNGASAITIGRPMDNCRLYVLDEQRHPLPVGVYGELYIGGLCVGRGYHGAPELTRSAFMPSPFVHGERMYRTGDVACWTAEGEVMLAGRRDSQIKLRGLRIEPQEIASRLEAYPAVKAAAVKAKVSGQSTVLIAYYAAESAIEETELLRFLAGYLPGYMIPSRLQWVREIPLTANGKVDYDRLPEPEEEAGLSIVGEMGERIVGIFRQVLGRPEMDGSSDYFLFGGDSLNALETLGLIEKKLGVLLKVEDLATCRTARRLERLLDGGVQAASGIQPAPAQSSYPLTPAQQSIYFETRIDPTGLSYNMPGAFRMQGSLDREVLEKAFRRLIDEEPIFRTAFRLEENELRQVVLDSVPFDVNILSGTYDEAVRAFVRPFDLSAPPLIRAALWRDSEGDVLFMDIHHIVSDGLSSALVTQRLNDLLAGRSVKRRLNYLDYACWRTEHGRKPEKLNYWKEALRDVPSLELPLDHPRPKTPDGRGRKRAFHLDKEKTEDLLVYCKKRQISLFSLLMGTFGILLSRVSGNGDFAVGTPVAGRGHSELQDMLGLFIQTLPLRLCPKGDVEEYLAGTHRRVIAMLDHQDVSLDDVMTAAGVRRSFGQNVLYNTLFSLRPISDRGFALDGHALSYLAIDTGTAKLDLSLEAAQSEDGLDFYFEYATALFDEGTIDFYGRCYLTLLDAVRAGGPVEKLQILPVADQYEFFEKPWRRRTPYMDLPLDRQIDQVAAVDPKRTALVFHGERISFGELKTRSDRLAMHLIRSGALRGDVIGLLMTRTPGMIAAMLAILKAGCAYLPVLASYPEKRISYMLENGGAKFLLHEPGIELPDLPCPALAAAEAEGVPAVEGRTGEDLMYVLYTSGSTGQPKGVMLQHRALENLLVSIEEIMAPSAGPVLCSTSIVFDTFITENLLPLALGRGVVLADDEEMMLPWKLAELIETQGAEFVQFTPSRLQMCLGNDAFRRAMARVKGIILVGEALSAQLLKKLQDTGDVQIFNMYGPTEAAVYVTVGDMTKEKQVTIGKPLHNCRLYVLDKDGGLALPTAQGELYLAGECLAQGYINRPDLTEEAFLPDPFFPGQRMYRSGDLARLRLDGTFDFLGRRDGQVKINGQRIELSEIAGEMMASGLVRESAVIAVPSAGTKELRAFVVPEAGYGEDKLRNYLAKNLPRVMVPSRIEAVEALPRTASGKTDLKALEKGLTADAPAAASSSACGELTALWEKALGGPVDPAKSFFEQGGTSLSALNLLGQYFNRHWTLTLEQFYDHPTLTEQAALLGAADGGNRVGDGEIGVTAPPEKTAALPAALDGDLFLPSGGTAGPLSAGSASTADRSLSSPAFAKGKAMLLTGGTGYLGAHLIRALMEAGYRVICPIRGGSRERLLEGLIWYFGKGWTAAHERDVEVLAGDISLAGLGLSADPGPIAGVLHAAADVRHYGDKAASLRTNREGTAHVIAFAEERQAPLYHISTVSVSGEHLLRDPGREVVYTEDDFEIGQNWRENIYVRGKFMAEQLVREAMDRGLRGKIFRVGHLVGRSDDGVFQKNPEGNSLYAFVQGIRHMDCMPEGYGELPMELTAVDLCAEAIVTLLKGEARVYHAFNPDTLTLKEMVEAFRGPVPQVPVEVFERHLGAKLNEGLAQELSMLLDFWTRTKLVPMRIRPSAKRTAEEMEKLGFIWPKTDIGMLLKAF</sequence>
<keyword evidence="4" id="KW-0436">Ligase</keyword>
<dbReference type="Gene3D" id="2.30.38.10">
    <property type="entry name" value="Luciferase, Domain 3"/>
    <property type="match status" value="1"/>
</dbReference>
<dbReference type="InterPro" id="IPR023213">
    <property type="entry name" value="CAT-like_dom_sf"/>
</dbReference>
<evidence type="ECO:0000256" key="2">
    <source>
        <dbReference type="ARBA" id="ARBA00022450"/>
    </source>
</evidence>
<evidence type="ECO:0000256" key="3">
    <source>
        <dbReference type="ARBA" id="ARBA00022553"/>
    </source>
</evidence>
<dbReference type="InterPro" id="IPR025110">
    <property type="entry name" value="AMP-bd_C"/>
</dbReference>
<dbReference type="InterPro" id="IPR045851">
    <property type="entry name" value="AMP-bd_C_sf"/>
</dbReference>
<dbReference type="InterPro" id="IPR013120">
    <property type="entry name" value="FAR_NAD-bd"/>
</dbReference>
<dbReference type="InterPro" id="IPR042099">
    <property type="entry name" value="ANL_N_sf"/>
</dbReference>
<name>A0A926HQE2_9FIRM</name>
<evidence type="ECO:0000256" key="1">
    <source>
        <dbReference type="ARBA" id="ARBA00001957"/>
    </source>
</evidence>
<dbReference type="GO" id="GO:0016874">
    <property type="term" value="F:ligase activity"/>
    <property type="evidence" value="ECO:0007669"/>
    <property type="project" value="UniProtKB-KW"/>
</dbReference>
<dbReference type="Gene3D" id="3.30.300.30">
    <property type="match status" value="2"/>
</dbReference>
<dbReference type="PANTHER" id="PTHR45527:SF1">
    <property type="entry name" value="FATTY ACID SYNTHASE"/>
    <property type="match status" value="1"/>
</dbReference>
<dbReference type="SUPFAM" id="SSF51735">
    <property type="entry name" value="NAD(P)-binding Rossmann-fold domains"/>
    <property type="match status" value="1"/>
</dbReference>
<dbReference type="GO" id="GO:0044550">
    <property type="term" value="P:secondary metabolite biosynthetic process"/>
    <property type="evidence" value="ECO:0007669"/>
    <property type="project" value="TreeGrafter"/>
</dbReference>
<dbReference type="SUPFAM" id="SSF47336">
    <property type="entry name" value="ACP-like"/>
    <property type="match status" value="2"/>
</dbReference>
<dbReference type="Gene3D" id="3.30.559.30">
    <property type="entry name" value="Nonribosomal peptide synthetase, condensation domain"/>
    <property type="match status" value="2"/>
</dbReference>
<dbReference type="Proteomes" id="UP000623172">
    <property type="component" value="Unassembled WGS sequence"/>
</dbReference>
<dbReference type="Gene3D" id="3.40.50.720">
    <property type="entry name" value="NAD(P)-binding Rossmann-like Domain"/>
    <property type="match status" value="1"/>
</dbReference>
<comment type="caution">
    <text evidence="7">The sequence shown here is derived from an EMBL/GenBank/DDBJ whole genome shotgun (WGS) entry which is preliminary data.</text>
</comment>
<dbReference type="InterPro" id="IPR006162">
    <property type="entry name" value="Ppantetheine_attach_site"/>
</dbReference>
<dbReference type="EMBL" id="JACRSR010000004">
    <property type="protein sequence ID" value="MBC8532128.1"/>
    <property type="molecule type" value="Genomic_DNA"/>
</dbReference>
<dbReference type="GO" id="GO:0005737">
    <property type="term" value="C:cytoplasm"/>
    <property type="evidence" value="ECO:0007669"/>
    <property type="project" value="TreeGrafter"/>
</dbReference>
<dbReference type="Pfam" id="PF07993">
    <property type="entry name" value="NAD_binding_4"/>
    <property type="match status" value="1"/>
</dbReference>
<dbReference type="InterPro" id="IPR020845">
    <property type="entry name" value="AMP-binding_CS"/>
</dbReference>
<dbReference type="SUPFAM" id="SSF56801">
    <property type="entry name" value="Acetyl-CoA synthetase-like"/>
    <property type="match status" value="2"/>
</dbReference>
<dbReference type="InterPro" id="IPR010071">
    <property type="entry name" value="AA_adenyl_dom"/>
</dbReference>